<evidence type="ECO:0000256" key="12">
    <source>
        <dbReference type="ARBA" id="ARBA00022989"/>
    </source>
</evidence>
<evidence type="ECO:0000256" key="11">
    <source>
        <dbReference type="ARBA" id="ARBA00022777"/>
    </source>
</evidence>
<dbReference type="InterPro" id="IPR050864">
    <property type="entry name" value="Bacterial_PTS_Sugar_Transport"/>
</dbReference>
<dbReference type="NCBIfam" id="TIGR01427">
    <property type="entry name" value="PTS_IIC_fructo"/>
    <property type="match status" value="1"/>
</dbReference>
<feature type="transmembrane region" description="Helical" evidence="14">
    <location>
        <begin position="183"/>
        <end position="201"/>
    </location>
</feature>
<evidence type="ECO:0000256" key="1">
    <source>
        <dbReference type="ARBA" id="ARBA00001401"/>
    </source>
</evidence>
<keyword evidence="18" id="KW-1185">Reference proteome</keyword>
<dbReference type="InterPro" id="IPR036095">
    <property type="entry name" value="PTS_EIIB-like_sf"/>
</dbReference>
<dbReference type="GO" id="GO:0005886">
    <property type="term" value="C:plasma membrane"/>
    <property type="evidence" value="ECO:0007669"/>
    <property type="project" value="UniProtKB-SubCell"/>
</dbReference>
<keyword evidence="9" id="KW-0598">Phosphotransferase system</keyword>
<evidence type="ECO:0000256" key="3">
    <source>
        <dbReference type="ARBA" id="ARBA00012799"/>
    </source>
</evidence>
<dbReference type="OrthoDB" id="9782569at2"/>
<dbReference type="GO" id="GO:0016301">
    <property type="term" value="F:kinase activity"/>
    <property type="evidence" value="ECO:0007669"/>
    <property type="project" value="UniProtKB-KW"/>
</dbReference>
<dbReference type="GO" id="GO:0005351">
    <property type="term" value="F:carbohydrate:proton symporter activity"/>
    <property type="evidence" value="ECO:0007669"/>
    <property type="project" value="InterPro"/>
</dbReference>
<comment type="subcellular location">
    <subcellularLocation>
        <location evidence="2">Cell inner membrane</location>
        <topology evidence="2">Multi-pass membrane protein</topology>
    </subcellularLocation>
</comment>
<evidence type="ECO:0000256" key="8">
    <source>
        <dbReference type="ARBA" id="ARBA00022679"/>
    </source>
</evidence>
<keyword evidence="8 17" id="KW-0808">Transferase</keyword>
<keyword evidence="10 14" id="KW-0812">Transmembrane</keyword>
<dbReference type="PROSITE" id="PS51104">
    <property type="entry name" value="PTS_EIIC_TYPE_2"/>
    <property type="match status" value="1"/>
</dbReference>
<evidence type="ECO:0000259" key="16">
    <source>
        <dbReference type="PROSITE" id="PS51104"/>
    </source>
</evidence>
<keyword evidence="4" id="KW-0813">Transport</keyword>
<feature type="transmembrane region" description="Helical" evidence="14">
    <location>
        <begin position="110"/>
        <end position="128"/>
    </location>
</feature>
<evidence type="ECO:0000256" key="13">
    <source>
        <dbReference type="ARBA" id="ARBA00023136"/>
    </source>
</evidence>
<feature type="transmembrane region" description="Helical" evidence="14">
    <location>
        <begin position="140"/>
        <end position="162"/>
    </location>
</feature>
<evidence type="ECO:0000256" key="2">
    <source>
        <dbReference type="ARBA" id="ARBA00004429"/>
    </source>
</evidence>
<dbReference type="EC" id="2.7.1.202" evidence="3"/>
<keyword evidence="6" id="KW-0597">Phosphoprotein</keyword>
<dbReference type="CDD" id="cd05569">
    <property type="entry name" value="PTS_IIB_fructose"/>
    <property type="match status" value="1"/>
</dbReference>
<dbReference type="Pfam" id="PF02302">
    <property type="entry name" value="PTS_IIB"/>
    <property type="match status" value="1"/>
</dbReference>
<comment type="caution">
    <text evidence="17">The sequence shown here is derived from an EMBL/GenBank/DDBJ whole genome shotgun (WGS) entry which is preliminary data.</text>
</comment>
<proteinExistence type="predicted"/>
<evidence type="ECO:0000313" key="18">
    <source>
        <dbReference type="Proteomes" id="UP000029224"/>
    </source>
</evidence>
<reference evidence="17 18" key="2">
    <citation type="submission" date="2014-09" db="EMBL/GenBank/DDBJ databases">
        <authorList>
            <consortium name="NBRP consortium"/>
            <person name="Sawabe T."/>
            <person name="Meirelles P."/>
            <person name="Nakanishi M."/>
            <person name="Sayaka M."/>
            <person name="Hattori M."/>
            <person name="Ohkuma M."/>
        </authorList>
    </citation>
    <scope>NUCLEOTIDE SEQUENCE [LARGE SCALE GENOMIC DNA]</scope>
    <source>
        <strain evidence="17 18">JCM 19240</strain>
    </source>
</reference>
<gene>
    <name evidence="17" type="ORF">JCM19240_49</name>
</gene>
<dbReference type="Gene3D" id="3.40.50.2300">
    <property type="match status" value="1"/>
</dbReference>
<evidence type="ECO:0000256" key="7">
    <source>
        <dbReference type="ARBA" id="ARBA00022597"/>
    </source>
</evidence>
<feature type="transmembrane region" description="Helical" evidence="14">
    <location>
        <begin position="68"/>
        <end position="89"/>
    </location>
</feature>
<keyword evidence="13 14" id="KW-0472">Membrane</keyword>
<dbReference type="GO" id="GO:0090563">
    <property type="term" value="F:protein-phosphocysteine-sugar phosphotransferase activity"/>
    <property type="evidence" value="ECO:0007669"/>
    <property type="project" value="TreeGrafter"/>
</dbReference>
<feature type="domain" description="PTS EIIB type-2" evidence="15">
    <location>
        <begin position="372"/>
        <end position="465"/>
    </location>
</feature>
<reference evidence="17 18" key="1">
    <citation type="submission" date="2014-09" db="EMBL/GenBank/DDBJ databases">
        <title>Vibrio maritimus JCM 19240. (C210) whole genome shotgun sequence.</title>
        <authorList>
            <person name="Sawabe T."/>
            <person name="Meirelles P."/>
            <person name="Nakanishi M."/>
            <person name="Sayaka M."/>
            <person name="Hattori M."/>
            <person name="Ohkuma M."/>
        </authorList>
    </citation>
    <scope>NUCLEOTIDE SEQUENCE [LARGE SCALE GENOMIC DNA]</scope>
    <source>
        <strain evidence="17 18">JCM 19240</strain>
    </source>
</reference>
<accession>A0A090U5S3</accession>
<dbReference type="PANTHER" id="PTHR30505">
    <property type="entry name" value="FRUCTOSE-LIKE PERMEASE"/>
    <property type="match status" value="1"/>
</dbReference>
<evidence type="ECO:0000256" key="14">
    <source>
        <dbReference type="SAM" id="Phobius"/>
    </source>
</evidence>
<dbReference type="GO" id="GO:0009401">
    <property type="term" value="P:phosphoenolpyruvate-dependent sugar phosphotransferase system"/>
    <property type="evidence" value="ECO:0007669"/>
    <property type="project" value="UniProtKB-KW"/>
</dbReference>
<keyword evidence="12 14" id="KW-1133">Transmembrane helix</keyword>
<keyword evidence="7" id="KW-0762">Sugar transport</keyword>
<dbReference type="EMBL" id="BBMT01000029">
    <property type="protein sequence ID" value="GAL38187.1"/>
    <property type="molecule type" value="Genomic_DNA"/>
</dbReference>
<dbReference type="InterPro" id="IPR013014">
    <property type="entry name" value="PTS_EIIC_2"/>
</dbReference>
<feature type="transmembrane region" description="Helical" evidence="14">
    <location>
        <begin position="26"/>
        <end position="48"/>
    </location>
</feature>
<comment type="catalytic activity">
    <reaction evidence="1">
        <text>D-fructose(out) + N(pros)-phospho-L-histidyl-[protein] = D-fructose 1-phosphate(in) + L-histidyl-[protein]</text>
        <dbReference type="Rhea" id="RHEA:49252"/>
        <dbReference type="Rhea" id="RHEA-COMP:9745"/>
        <dbReference type="Rhea" id="RHEA-COMP:9746"/>
        <dbReference type="ChEBI" id="CHEBI:29979"/>
        <dbReference type="ChEBI" id="CHEBI:37721"/>
        <dbReference type="ChEBI" id="CHEBI:58674"/>
        <dbReference type="ChEBI" id="CHEBI:64837"/>
        <dbReference type="EC" id="2.7.1.202"/>
    </reaction>
</comment>
<dbReference type="InterPro" id="IPR006327">
    <property type="entry name" value="PTS_IIC_fruc"/>
</dbReference>
<keyword evidence="5" id="KW-1003">Cell membrane</keyword>
<feature type="transmembrane region" description="Helical" evidence="14">
    <location>
        <begin position="221"/>
        <end position="244"/>
    </location>
</feature>
<organism evidence="17 18">
    <name type="scientific">Vibrio maritimus</name>
    <dbReference type="NCBI Taxonomy" id="990268"/>
    <lineage>
        <taxon>Bacteria</taxon>
        <taxon>Pseudomonadati</taxon>
        <taxon>Pseudomonadota</taxon>
        <taxon>Gammaproteobacteria</taxon>
        <taxon>Vibrionales</taxon>
        <taxon>Vibrionaceae</taxon>
        <taxon>Vibrio</taxon>
    </lineage>
</organism>
<dbReference type="InterPro" id="IPR013011">
    <property type="entry name" value="PTS_EIIB_2"/>
</dbReference>
<evidence type="ECO:0000256" key="5">
    <source>
        <dbReference type="ARBA" id="ARBA00022475"/>
    </source>
</evidence>
<dbReference type="NCBIfam" id="TIGR00829">
    <property type="entry name" value="FRU"/>
    <property type="match status" value="1"/>
</dbReference>
<sequence length="465" mass="47701">MSTLTAQATNDSGDFKKLLSTMKGHLLFGTSHMLPFIVAGGVLLALAVMASGKGAVPADGLLADISNIGIKGLVLFPIILGGFIGYSIADKPALAPAMIASGIMADMGGGFLGCIVAGFIAGGVVYQLKKIPLSTNMTALGAYFIYPLIGTLISAGIVLWGIGEPIKLFMSSMNEFLASMAGASKMVLGTILGGMTAFDMGGPINKVATLFAQTQVDTQPWLMGGVGIAICTPPLGMALATFLFKKKFTKQEQEAGKAAAIMGSIGISEGAIPFAANDPMRVLPSIVAGGIVGCVFGFLTDVLLHAPWGGLITAPVSSNIPMYVVGIALGSITTAVIVGFWKPVAEEESEEEAIQAAPVQAAPVAGEGEYDIVAVTCCPSGVAHTFMAAKALEKAGAAAGLKIKVETQGQNGIQNRITDLDVANAKLVILAHDIQVKDAHRFSNANVIECSTKEAMKNAATLVVA</sequence>
<name>A0A090U5S3_9VIBR</name>
<dbReference type="InterPro" id="IPR003353">
    <property type="entry name" value="PTS_IIB_fruc"/>
</dbReference>
<dbReference type="SUPFAM" id="SSF52794">
    <property type="entry name" value="PTS system IIB component-like"/>
    <property type="match status" value="1"/>
</dbReference>
<keyword evidence="11" id="KW-0418">Kinase</keyword>
<dbReference type="GO" id="GO:0022877">
    <property type="term" value="F:protein-N(PI)-phosphohistidine-fructose phosphotransferase system transporter activity"/>
    <property type="evidence" value="ECO:0007669"/>
    <property type="project" value="InterPro"/>
</dbReference>
<feature type="transmembrane region" description="Helical" evidence="14">
    <location>
        <begin position="282"/>
        <end position="308"/>
    </location>
</feature>
<evidence type="ECO:0000256" key="9">
    <source>
        <dbReference type="ARBA" id="ARBA00022683"/>
    </source>
</evidence>
<dbReference type="FunFam" id="3.40.50.2300:FF:000014">
    <property type="entry name" value="PTS system fructose-like transporter subunit IIB"/>
    <property type="match status" value="1"/>
</dbReference>
<evidence type="ECO:0000256" key="10">
    <source>
        <dbReference type="ARBA" id="ARBA00022692"/>
    </source>
</evidence>
<dbReference type="PROSITE" id="PS51099">
    <property type="entry name" value="PTS_EIIB_TYPE_2"/>
    <property type="match status" value="1"/>
</dbReference>
<evidence type="ECO:0000259" key="15">
    <source>
        <dbReference type="PROSITE" id="PS51099"/>
    </source>
</evidence>
<dbReference type="PANTHER" id="PTHR30505:SF0">
    <property type="entry name" value="FRUCTOSE-LIKE PTS SYSTEM EIIBC COMPONENT-RELATED"/>
    <property type="match status" value="1"/>
</dbReference>
<dbReference type="AlphaFoldDB" id="A0A090U5S3"/>
<evidence type="ECO:0000256" key="4">
    <source>
        <dbReference type="ARBA" id="ARBA00022448"/>
    </source>
</evidence>
<evidence type="ECO:0000256" key="6">
    <source>
        <dbReference type="ARBA" id="ARBA00022553"/>
    </source>
</evidence>
<feature type="domain" description="PTS EIIC type-2" evidence="16">
    <location>
        <begin position="22"/>
        <end position="341"/>
    </location>
</feature>
<dbReference type="InterPro" id="IPR003501">
    <property type="entry name" value="PTS_EIIB_2/3"/>
</dbReference>
<evidence type="ECO:0000313" key="17">
    <source>
        <dbReference type="EMBL" id="GAL38187.1"/>
    </source>
</evidence>
<dbReference type="Proteomes" id="UP000029224">
    <property type="component" value="Unassembled WGS sequence"/>
</dbReference>
<protein>
    <recommendedName>
        <fullName evidence="3">protein-N(pi)-phosphohistidine--D-fructose phosphotransferase</fullName>
        <ecNumber evidence="3">2.7.1.202</ecNumber>
    </recommendedName>
</protein>
<feature type="transmembrane region" description="Helical" evidence="14">
    <location>
        <begin position="320"/>
        <end position="341"/>
    </location>
</feature>